<dbReference type="InterPro" id="IPR050570">
    <property type="entry name" value="Cell_wall_metabolism_enzyme"/>
</dbReference>
<keyword evidence="3" id="KW-1133">Transmembrane helix</keyword>
<dbReference type="SUPFAM" id="SSF51261">
    <property type="entry name" value="Duplicated hybrid motif"/>
    <property type="match status" value="1"/>
</dbReference>
<evidence type="ECO:0000313" key="6">
    <source>
        <dbReference type="EMBL" id="BEP30402.1"/>
    </source>
</evidence>
<proteinExistence type="predicted"/>
<organism evidence="6 7">
    <name type="scientific">Helicovermis profundi</name>
    <dbReference type="NCBI Taxonomy" id="3065157"/>
    <lineage>
        <taxon>Bacteria</taxon>
        <taxon>Bacillati</taxon>
        <taxon>Bacillota</taxon>
        <taxon>Clostridia</taxon>
        <taxon>Helicovermis</taxon>
    </lineage>
</organism>
<name>A0AAU9EE54_9FIRM</name>
<dbReference type="Pfam" id="PF01476">
    <property type="entry name" value="LysM"/>
    <property type="match status" value="1"/>
</dbReference>
<keyword evidence="7" id="KW-1185">Reference proteome</keyword>
<gene>
    <name evidence="6" type="ORF">HLPR_27330</name>
</gene>
<dbReference type="PANTHER" id="PTHR21666">
    <property type="entry name" value="PEPTIDASE-RELATED"/>
    <property type="match status" value="1"/>
</dbReference>
<dbReference type="Pfam" id="PF01551">
    <property type="entry name" value="Peptidase_M23"/>
    <property type="match status" value="1"/>
</dbReference>
<accession>A0AAU9EE54</accession>
<feature type="compositionally biased region" description="Basic and acidic residues" evidence="2">
    <location>
        <begin position="163"/>
        <end position="173"/>
    </location>
</feature>
<dbReference type="PANTHER" id="PTHR21666:SF270">
    <property type="entry name" value="MUREIN HYDROLASE ACTIVATOR ENVC"/>
    <property type="match status" value="1"/>
</dbReference>
<sequence>MDFSKIINTIINGLAKSIAFVIMPFYKGYKYIKNIKVNKQLIISKFKKNNFKGVNFKRYGSNFKEIIKLDKINFSKLKLNKIDFNKLKLENFREKVNKVFIYIRKYKIQFLGALAVVVALSGVYYMNDIMNSNTSNEASGETSLYAVKMDNESSNQATISSTDSKKEESKISDNKSTSDTTSNNSSLNALPTSVNNYTSAVKDLMDLSYEGYSLEVNKKRIGFFENKEDANELLNSIKTKFLAKEDGSEILDSYFKEDVEIVKGYNNITNGTIYTSKEDAFNYIVKGTDEEKFHKVSKGENFWTIASKYEITVDSLIKANPDVKPERLQIGQEISLTVPRPLITVLTVEEETYSEKVAYDVKYENASTLYKGDYKTKIKGIKGEKQIVAKVVKENGREVAKKVLSEKILKKPSTKVVYKGTKNPPPKKGTGTFARPTTRGVITSGFGMRRLLGKWGRHNGIDIGLAIGTPVYAADGGVVTRAGGYGGYGLAVVIDHGANMVSIYGHNSKILVKVGEKVFKGQKISLSGNTGFSTGPHLHFEIRKNNVPVDPRNYVKY</sequence>
<feature type="domain" description="G5" evidence="4">
    <location>
        <begin position="343"/>
        <end position="423"/>
    </location>
</feature>
<dbReference type="InterPro" id="IPR011055">
    <property type="entry name" value="Dup_hybrid_motif"/>
</dbReference>
<dbReference type="InterPro" id="IPR018392">
    <property type="entry name" value="LysM"/>
</dbReference>
<evidence type="ECO:0000313" key="7">
    <source>
        <dbReference type="Proteomes" id="UP001321786"/>
    </source>
</evidence>
<dbReference type="Pfam" id="PF07501">
    <property type="entry name" value="G5"/>
    <property type="match status" value="1"/>
</dbReference>
<dbReference type="AlphaFoldDB" id="A0AAU9EE54"/>
<dbReference type="Gene3D" id="3.10.350.10">
    <property type="entry name" value="LysM domain"/>
    <property type="match status" value="1"/>
</dbReference>
<feature type="compositionally biased region" description="Low complexity" evidence="2">
    <location>
        <begin position="174"/>
        <end position="189"/>
    </location>
</feature>
<dbReference type="EMBL" id="AP028654">
    <property type="protein sequence ID" value="BEP30402.1"/>
    <property type="molecule type" value="Genomic_DNA"/>
</dbReference>
<dbReference type="RefSeq" id="WP_338535988.1">
    <property type="nucleotide sequence ID" value="NZ_AP028654.1"/>
</dbReference>
<keyword evidence="1" id="KW-0732">Signal</keyword>
<dbReference type="InterPro" id="IPR016047">
    <property type="entry name" value="M23ase_b-sheet_dom"/>
</dbReference>
<keyword evidence="3" id="KW-0472">Membrane</keyword>
<keyword evidence="3" id="KW-0812">Transmembrane</keyword>
<dbReference type="CDD" id="cd00118">
    <property type="entry name" value="LysM"/>
    <property type="match status" value="1"/>
</dbReference>
<dbReference type="SUPFAM" id="SSF54106">
    <property type="entry name" value="LysM domain"/>
    <property type="match status" value="1"/>
</dbReference>
<dbReference type="Gene3D" id="2.20.230.10">
    <property type="entry name" value="Resuscitation-promoting factor rpfb"/>
    <property type="match status" value="1"/>
</dbReference>
<evidence type="ECO:0000256" key="2">
    <source>
        <dbReference type="SAM" id="MobiDB-lite"/>
    </source>
</evidence>
<evidence type="ECO:0000259" key="4">
    <source>
        <dbReference type="PROSITE" id="PS51109"/>
    </source>
</evidence>
<feature type="domain" description="LysM" evidence="5">
    <location>
        <begin position="292"/>
        <end position="336"/>
    </location>
</feature>
<feature type="transmembrane region" description="Helical" evidence="3">
    <location>
        <begin position="6"/>
        <end position="26"/>
    </location>
</feature>
<reference evidence="6 7" key="1">
    <citation type="submission" date="2023-08" db="EMBL/GenBank/DDBJ databases">
        <title>Helicovermis profunda gen. nov., sp. nov., a novel mesophilic, fermentative bacterium within the Bacillota from a deep-sea hydrothermal vent chimney.</title>
        <authorList>
            <person name="Miyazaki U."/>
            <person name="Mizutani D."/>
            <person name="Hashimoto Y."/>
            <person name="Tame A."/>
            <person name="Sawayama S."/>
            <person name="Miyazaki J."/>
            <person name="Takai K."/>
            <person name="Nakagawa S."/>
        </authorList>
    </citation>
    <scope>NUCLEOTIDE SEQUENCE [LARGE SCALE GENOMIC DNA]</scope>
    <source>
        <strain evidence="6 7">S502</strain>
    </source>
</reference>
<feature type="transmembrane region" description="Helical" evidence="3">
    <location>
        <begin position="108"/>
        <end position="126"/>
    </location>
</feature>
<feature type="region of interest" description="Disordered" evidence="2">
    <location>
        <begin position="155"/>
        <end position="189"/>
    </location>
</feature>
<dbReference type="InterPro" id="IPR036779">
    <property type="entry name" value="LysM_dom_sf"/>
</dbReference>
<evidence type="ECO:0000256" key="1">
    <source>
        <dbReference type="ARBA" id="ARBA00022729"/>
    </source>
</evidence>
<protein>
    <submittedName>
        <fullName evidence="6">Uncharacterized protein</fullName>
    </submittedName>
</protein>
<dbReference type="PROSITE" id="PS51782">
    <property type="entry name" value="LYSM"/>
    <property type="match status" value="1"/>
</dbReference>
<dbReference type="SMART" id="SM01208">
    <property type="entry name" value="G5"/>
    <property type="match status" value="1"/>
</dbReference>
<evidence type="ECO:0000256" key="3">
    <source>
        <dbReference type="SAM" id="Phobius"/>
    </source>
</evidence>
<dbReference type="GO" id="GO:0004222">
    <property type="term" value="F:metalloendopeptidase activity"/>
    <property type="evidence" value="ECO:0007669"/>
    <property type="project" value="TreeGrafter"/>
</dbReference>
<dbReference type="Proteomes" id="UP001321786">
    <property type="component" value="Chromosome"/>
</dbReference>
<dbReference type="PROSITE" id="PS51109">
    <property type="entry name" value="G5"/>
    <property type="match status" value="1"/>
</dbReference>
<dbReference type="Gene3D" id="2.70.70.10">
    <property type="entry name" value="Glucose Permease (Domain IIA)"/>
    <property type="match status" value="1"/>
</dbReference>
<dbReference type="KEGG" id="hprf:HLPR_27330"/>
<dbReference type="CDD" id="cd12797">
    <property type="entry name" value="M23_peptidase"/>
    <property type="match status" value="1"/>
</dbReference>
<dbReference type="SMART" id="SM00257">
    <property type="entry name" value="LysM"/>
    <property type="match status" value="1"/>
</dbReference>
<dbReference type="InterPro" id="IPR011098">
    <property type="entry name" value="G5_dom"/>
</dbReference>
<evidence type="ECO:0000259" key="5">
    <source>
        <dbReference type="PROSITE" id="PS51782"/>
    </source>
</evidence>